<evidence type="ECO:0000256" key="6">
    <source>
        <dbReference type="ARBA" id="ARBA00029321"/>
    </source>
</evidence>
<keyword evidence="4 7" id="KW-0324">Glycolysis</keyword>
<dbReference type="InterPro" id="IPR023096">
    <property type="entry name" value="G6P_Isomerase_C"/>
</dbReference>
<organism evidence="9 10">
    <name type="scientific">Pendulispora albinea</name>
    <dbReference type="NCBI Taxonomy" id="2741071"/>
    <lineage>
        <taxon>Bacteria</taxon>
        <taxon>Pseudomonadati</taxon>
        <taxon>Myxococcota</taxon>
        <taxon>Myxococcia</taxon>
        <taxon>Myxococcales</taxon>
        <taxon>Sorangiineae</taxon>
        <taxon>Pendulisporaceae</taxon>
        <taxon>Pendulispora</taxon>
    </lineage>
</organism>
<dbReference type="NCBIfam" id="NF001211">
    <property type="entry name" value="PRK00179.1"/>
    <property type="match status" value="1"/>
</dbReference>
<dbReference type="Gene3D" id="1.10.1390.10">
    <property type="match status" value="1"/>
</dbReference>
<dbReference type="EMBL" id="CP089984">
    <property type="protein sequence ID" value="WXB14033.1"/>
    <property type="molecule type" value="Genomic_DNA"/>
</dbReference>
<feature type="active site" description="Proton donor" evidence="7">
    <location>
        <position position="354"/>
    </location>
</feature>
<evidence type="ECO:0000256" key="5">
    <source>
        <dbReference type="ARBA" id="ARBA00023235"/>
    </source>
</evidence>
<sequence>MSERLTETPAWRALAEHFAEVRDLPILSLFSDPKRFERFSRRHEDLLVDFSKNRVDSKTLELLLALARQANVEGWRDRMFSGERINGTENRPVLHVALRNRSNRPILVDGKDVMPDVNAVLAKMRAFTDRVRSGAWTGFTGKRITDIVNIGIGGSDLGPVMVTEALRPYWQDGLAVHFVSNVDGTHLAETVKPLNAETTLFIVASKTFTTQETLMNARSARAWLLERLGGDERAVARHFVAVSTAAAEVAKFGIDTENMFPFWDWVGGRYSLWSAIGLSIATVIGMDHFEDLLAGAHAMDEHFRTAPLEENLPVILAVLGVWYSNFFGAQTHAILPYDQYLHRFPAYFQQGDMESNGKRVDRQGRPITDYTTGPIVWGEPGTNGQHAFYQLLHQGTRLVPIDFLAPLQSQNPIGEHHRVLLANCFAQSEALMRGKTEEQARAELVARGMPGERIAELVPHKTFPGNRPSNTILFDKLTPRTLGKLVAMYEHKIFTQGIIWNIFSFDQWGVELGKELAKKIEPELSESAPAASNHDPSTDGLIAHYRTFLAAGPPR</sequence>
<feature type="active site" evidence="7">
    <location>
        <position position="514"/>
    </location>
</feature>
<dbReference type="InterPro" id="IPR035482">
    <property type="entry name" value="SIS_PGI_2"/>
</dbReference>
<dbReference type="InterPro" id="IPR001672">
    <property type="entry name" value="G6P_Isomerase"/>
</dbReference>
<evidence type="ECO:0000256" key="2">
    <source>
        <dbReference type="ARBA" id="ARBA00006604"/>
    </source>
</evidence>
<reference evidence="9 10" key="1">
    <citation type="submission" date="2021-12" db="EMBL/GenBank/DDBJ databases">
        <title>Discovery of the Pendulisporaceae a myxobacterial family with distinct sporulation behavior and unique specialized metabolism.</title>
        <authorList>
            <person name="Garcia R."/>
            <person name="Popoff A."/>
            <person name="Bader C.D."/>
            <person name="Loehr J."/>
            <person name="Walesch S."/>
            <person name="Walt C."/>
            <person name="Boldt J."/>
            <person name="Bunk B."/>
            <person name="Haeckl F.J.F.P.J."/>
            <person name="Gunesch A.P."/>
            <person name="Birkelbach J."/>
            <person name="Nuebel U."/>
            <person name="Pietschmann T."/>
            <person name="Bach T."/>
            <person name="Mueller R."/>
        </authorList>
    </citation>
    <scope>NUCLEOTIDE SEQUENCE [LARGE SCALE GENOMIC DNA]</scope>
    <source>
        <strain evidence="9 10">MSr11954</strain>
    </source>
</reference>
<gene>
    <name evidence="7 9" type="primary">pgi</name>
    <name evidence="9" type="ORF">LZC94_40160</name>
</gene>
<comment type="pathway">
    <text evidence="7">Carbohydrate biosynthesis; gluconeogenesis.</text>
</comment>
<accession>A0ABZ2LSY8</accession>
<dbReference type="PROSITE" id="PS51463">
    <property type="entry name" value="P_GLUCOSE_ISOMERASE_3"/>
    <property type="match status" value="1"/>
</dbReference>
<dbReference type="Pfam" id="PF00342">
    <property type="entry name" value="PGI"/>
    <property type="match status" value="1"/>
</dbReference>
<dbReference type="RefSeq" id="WP_394823649.1">
    <property type="nucleotide sequence ID" value="NZ_CP089984.1"/>
</dbReference>
<dbReference type="PROSITE" id="PS00765">
    <property type="entry name" value="P_GLUCOSE_ISOMERASE_1"/>
    <property type="match status" value="1"/>
</dbReference>
<dbReference type="InterPro" id="IPR035476">
    <property type="entry name" value="SIS_PGI_1"/>
</dbReference>
<dbReference type="Gene3D" id="3.40.50.10490">
    <property type="entry name" value="Glucose-6-phosphate isomerase like protein, domain 1"/>
    <property type="match status" value="2"/>
</dbReference>
<comment type="catalytic activity">
    <reaction evidence="6 7 8">
        <text>alpha-D-glucose 6-phosphate = beta-D-fructose 6-phosphate</text>
        <dbReference type="Rhea" id="RHEA:11816"/>
        <dbReference type="ChEBI" id="CHEBI:57634"/>
        <dbReference type="ChEBI" id="CHEBI:58225"/>
        <dbReference type="EC" id="5.3.1.9"/>
    </reaction>
</comment>
<dbReference type="InterPro" id="IPR046348">
    <property type="entry name" value="SIS_dom_sf"/>
</dbReference>
<keyword evidence="10" id="KW-1185">Reference proteome</keyword>
<dbReference type="PANTHER" id="PTHR11469">
    <property type="entry name" value="GLUCOSE-6-PHOSPHATE ISOMERASE"/>
    <property type="match status" value="1"/>
</dbReference>
<dbReference type="GO" id="GO:0004347">
    <property type="term" value="F:glucose-6-phosphate isomerase activity"/>
    <property type="evidence" value="ECO:0007669"/>
    <property type="project" value="UniProtKB-EC"/>
</dbReference>
<protein>
    <recommendedName>
        <fullName evidence="7">Glucose-6-phosphate isomerase</fullName>
        <shortName evidence="7">GPI</shortName>
        <ecNumber evidence="7">5.3.1.9</ecNumber>
    </recommendedName>
    <alternativeName>
        <fullName evidence="7">Phosphoglucose isomerase</fullName>
        <shortName evidence="7">PGI</shortName>
    </alternativeName>
    <alternativeName>
        <fullName evidence="7">Phosphohexose isomerase</fullName>
        <shortName evidence="7">PHI</shortName>
    </alternativeName>
</protein>
<dbReference type="PRINTS" id="PR00662">
    <property type="entry name" value="G6PISOMERASE"/>
</dbReference>
<proteinExistence type="inferred from homology"/>
<evidence type="ECO:0000256" key="7">
    <source>
        <dbReference type="HAMAP-Rule" id="MF_00473"/>
    </source>
</evidence>
<evidence type="ECO:0000256" key="8">
    <source>
        <dbReference type="RuleBase" id="RU000612"/>
    </source>
</evidence>
<dbReference type="PROSITE" id="PS00174">
    <property type="entry name" value="P_GLUCOSE_ISOMERASE_2"/>
    <property type="match status" value="1"/>
</dbReference>
<dbReference type="Proteomes" id="UP001370348">
    <property type="component" value="Chromosome"/>
</dbReference>
<evidence type="ECO:0000313" key="9">
    <source>
        <dbReference type="EMBL" id="WXB14033.1"/>
    </source>
</evidence>
<keyword evidence="3 7" id="KW-0312">Gluconeogenesis</keyword>
<comment type="subcellular location">
    <subcellularLocation>
        <location evidence="7">Cytoplasm</location>
    </subcellularLocation>
</comment>
<comment type="function">
    <text evidence="7">Catalyzes the reversible isomerization of glucose-6-phosphate to fructose-6-phosphate.</text>
</comment>
<evidence type="ECO:0000256" key="3">
    <source>
        <dbReference type="ARBA" id="ARBA00022432"/>
    </source>
</evidence>
<evidence type="ECO:0000313" key="10">
    <source>
        <dbReference type="Proteomes" id="UP001370348"/>
    </source>
</evidence>
<dbReference type="InterPro" id="IPR018189">
    <property type="entry name" value="Phosphoglucose_isomerase_CS"/>
</dbReference>
<dbReference type="SUPFAM" id="SSF53697">
    <property type="entry name" value="SIS domain"/>
    <property type="match status" value="1"/>
</dbReference>
<dbReference type="CDD" id="cd05016">
    <property type="entry name" value="SIS_PGI_2"/>
    <property type="match status" value="1"/>
</dbReference>
<evidence type="ECO:0000256" key="1">
    <source>
        <dbReference type="ARBA" id="ARBA00004926"/>
    </source>
</evidence>
<keyword evidence="7" id="KW-0963">Cytoplasm</keyword>
<feature type="active site" evidence="7">
    <location>
        <position position="386"/>
    </location>
</feature>
<comment type="similarity">
    <text evidence="2 7 8">Belongs to the GPI family.</text>
</comment>
<evidence type="ECO:0000256" key="4">
    <source>
        <dbReference type="ARBA" id="ARBA00023152"/>
    </source>
</evidence>
<comment type="pathway">
    <text evidence="1 7 8">Carbohydrate degradation; glycolysis; D-glyceraldehyde 3-phosphate and glycerone phosphate from D-glucose: step 2/4.</text>
</comment>
<name>A0ABZ2LSY8_9BACT</name>
<dbReference type="HAMAP" id="MF_00473">
    <property type="entry name" value="G6P_isomerase"/>
    <property type="match status" value="1"/>
</dbReference>
<keyword evidence="5 7" id="KW-0413">Isomerase</keyword>
<dbReference type="PANTHER" id="PTHR11469:SF1">
    <property type="entry name" value="GLUCOSE-6-PHOSPHATE ISOMERASE"/>
    <property type="match status" value="1"/>
</dbReference>
<dbReference type="EC" id="5.3.1.9" evidence="7"/>
<dbReference type="CDD" id="cd05015">
    <property type="entry name" value="SIS_PGI_1"/>
    <property type="match status" value="1"/>
</dbReference>